<dbReference type="Proteomes" id="UP000827976">
    <property type="component" value="Chromosome 14"/>
</dbReference>
<organism evidence="1 2">
    <name type="scientific">Dioscorea alata</name>
    <name type="common">Purple yam</name>
    <dbReference type="NCBI Taxonomy" id="55571"/>
    <lineage>
        <taxon>Eukaryota</taxon>
        <taxon>Viridiplantae</taxon>
        <taxon>Streptophyta</taxon>
        <taxon>Embryophyta</taxon>
        <taxon>Tracheophyta</taxon>
        <taxon>Spermatophyta</taxon>
        <taxon>Magnoliopsida</taxon>
        <taxon>Liliopsida</taxon>
        <taxon>Dioscoreales</taxon>
        <taxon>Dioscoreaceae</taxon>
        <taxon>Dioscorea</taxon>
    </lineage>
</organism>
<protein>
    <submittedName>
        <fullName evidence="1">Transcription elongation factor 1 protein</fullName>
    </submittedName>
</protein>
<evidence type="ECO:0000313" key="2">
    <source>
        <dbReference type="Proteomes" id="UP000827976"/>
    </source>
</evidence>
<sequence length="103" mass="11682">MAKRKSRMPKLLPKKKMPKLDVIFKCPFCESNDAVTCSIDLKDHYGAANCVFCEARYSTTANHLTKPIDIYSEWIDKCHEVNKEAHVLSFELEDTADSASSII</sequence>
<name>A0ACB7UU79_DIOAL</name>
<reference evidence="2" key="1">
    <citation type="journal article" date="2022" name="Nat. Commun.">
        <title>Chromosome evolution and the genetic basis of agronomically important traits in greater yam.</title>
        <authorList>
            <person name="Bredeson J.V."/>
            <person name="Lyons J.B."/>
            <person name="Oniyinde I.O."/>
            <person name="Okereke N.R."/>
            <person name="Kolade O."/>
            <person name="Nnabue I."/>
            <person name="Nwadili C.O."/>
            <person name="Hribova E."/>
            <person name="Parker M."/>
            <person name="Nwogha J."/>
            <person name="Shu S."/>
            <person name="Carlson J."/>
            <person name="Kariba R."/>
            <person name="Muthemba S."/>
            <person name="Knop K."/>
            <person name="Barton G.J."/>
            <person name="Sherwood A.V."/>
            <person name="Lopez-Montes A."/>
            <person name="Asiedu R."/>
            <person name="Jamnadass R."/>
            <person name="Muchugi A."/>
            <person name="Goodstein D."/>
            <person name="Egesi C.N."/>
            <person name="Featherston J."/>
            <person name="Asfaw A."/>
            <person name="Simpson G.G."/>
            <person name="Dolezel J."/>
            <person name="Hendre P.S."/>
            <person name="Van Deynze A."/>
            <person name="Kumar P.L."/>
            <person name="Obidiegwu J.E."/>
            <person name="Bhattacharjee R."/>
            <person name="Rokhsar D.S."/>
        </authorList>
    </citation>
    <scope>NUCLEOTIDE SEQUENCE [LARGE SCALE GENOMIC DNA]</scope>
    <source>
        <strain evidence="2">cv. TDa95/00328</strain>
    </source>
</reference>
<accession>A0ACB7UU79</accession>
<comment type="caution">
    <text evidence="1">The sequence shown here is derived from an EMBL/GenBank/DDBJ whole genome shotgun (WGS) entry which is preliminary data.</text>
</comment>
<keyword evidence="2" id="KW-1185">Reference proteome</keyword>
<keyword evidence="1" id="KW-0648">Protein biosynthesis</keyword>
<evidence type="ECO:0000313" key="1">
    <source>
        <dbReference type="EMBL" id="KAH7664229.1"/>
    </source>
</evidence>
<gene>
    <name evidence="1" type="ORF">IHE45_14G107600</name>
</gene>
<dbReference type="EMBL" id="CM037024">
    <property type="protein sequence ID" value="KAH7664229.1"/>
    <property type="molecule type" value="Genomic_DNA"/>
</dbReference>
<keyword evidence="1" id="KW-0251">Elongation factor</keyword>
<proteinExistence type="predicted"/>